<sequence length="96" mass="11108">MTDKNTKDVYAQIVDRIVEALGVTKVEFGQRLDVSKSVVNSWRITGIPGKYCKVIEIMLEKTSDPMTKKDLRPFDWWEVFPELKIEHKNLSHEDAA</sequence>
<dbReference type="EMBL" id="FOIA01000025">
    <property type="protein sequence ID" value="SET40740.1"/>
    <property type="molecule type" value="Genomic_DNA"/>
</dbReference>
<dbReference type="AlphaFoldDB" id="A0A1I0E6Q9"/>
<name>A0A1I0E6Q9_9PROT</name>
<dbReference type="Proteomes" id="UP000199345">
    <property type="component" value="Unassembled WGS sequence"/>
</dbReference>
<accession>A0A1I0E6Q9</accession>
<proteinExistence type="predicted"/>
<reference evidence="2" key="1">
    <citation type="submission" date="2016-10" db="EMBL/GenBank/DDBJ databases">
        <authorList>
            <person name="Varghese N."/>
            <person name="Submissions S."/>
        </authorList>
    </citation>
    <scope>NUCLEOTIDE SEQUENCE [LARGE SCALE GENOMIC DNA]</scope>
    <source>
        <strain evidence="2">Nm71</strain>
    </source>
</reference>
<dbReference type="RefSeq" id="WP_177170371.1">
    <property type="nucleotide sequence ID" value="NZ_FOIA01000025.1"/>
</dbReference>
<dbReference type="Gene3D" id="1.10.260.40">
    <property type="entry name" value="lambda repressor-like DNA-binding domains"/>
    <property type="match status" value="1"/>
</dbReference>
<organism evidence="1 2">
    <name type="scientific">Nitrosomonas marina</name>
    <dbReference type="NCBI Taxonomy" id="917"/>
    <lineage>
        <taxon>Bacteria</taxon>
        <taxon>Pseudomonadati</taxon>
        <taxon>Pseudomonadota</taxon>
        <taxon>Betaproteobacteria</taxon>
        <taxon>Nitrosomonadales</taxon>
        <taxon>Nitrosomonadaceae</taxon>
        <taxon>Nitrosomonas</taxon>
    </lineage>
</organism>
<dbReference type="GO" id="GO:0003677">
    <property type="term" value="F:DNA binding"/>
    <property type="evidence" value="ECO:0007669"/>
    <property type="project" value="InterPro"/>
</dbReference>
<keyword evidence="2" id="KW-1185">Reference proteome</keyword>
<dbReference type="InterPro" id="IPR010982">
    <property type="entry name" value="Lambda_DNA-bd_dom_sf"/>
</dbReference>
<protein>
    <submittedName>
        <fullName evidence="1">Uncharacterized protein</fullName>
    </submittedName>
</protein>
<evidence type="ECO:0000313" key="1">
    <source>
        <dbReference type="EMBL" id="SET40740.1"/>
    </source>
</evidence>
<evidence type="ECO:0000313" key="2">
    <source>
        <dbReference type="Proteomes" id="UP000199345"/>
    </source>
</evidence>
<gene>
    <name evidence="1" type="ORF">SAMN05216326_12535</name>
</gene>